<evidence type="ECO:0000256" key="1">
    <source>
        <dbReference type="ARBA" id="ARBA00023015"/>
    </source>
</evidence>
<dbReference type="NCBIfam" id="NF007720">
    <property type="entry name" value="PRK10411.1"/>
    <property type="match status" value="1"/>
</dbReference>
<dbReference type="Proteomes" id="UP000001932">
    <property type="component" value="Chromosome"/>
</dbReference>
<reference evidence="5 7" key="1">
    <citation type="journal article" date="2006" name="Genome Res.">
        <title>Massive genome erosion and functional adaptations provide insights into the symbiotic lifestyle of Sodalis glossinidius in the tsetse host.</title>
        <authorList>
            <person name="Toh H."/>
            <person name="Weiss B.L."/>
            <person name="Perkin S.A.H."/>
            <person name="Yamashita A."/>
            <person name="Oshima K."/>
            <person name="Hattori M."/>
            <person name="Aksoy S."/>
        </authorList>
    </citation>
    <scope>NUCLEOTIDE SEQUENCE [LARGE SCALE GENOMIC DNA]</scope>
    <source>
        <strain evidence="7">morsitans</strain>
        <strain evidence="5">Morsitans</strain>
    </source>
</reference>
<evidence type="ECO:0000313" key="6">
    <source>
        <dbReference type="EMBL" id="CRL43805.1"/>
    </source>
</evidence>
<dbReference type="BioCyc" id="SGLO343509:SGP1_RS01720-MONOMER"/>
<dbReference type="InterPro" id="IPR001034">
    <property type="entry name" value="DeoR_HTH"/>
</dbReference>
<accession>Q2NWM2</accession>
<sequence length="234" mass="26389">MKTTRQQDLVQLLHQHGSLTTEQLATMLNVSRETIRRDLNALQSQGKVLRQHGRARCVIGDSEDNGDPFLTRLKIQLNSKAEVARLALRWIDPGMCIALDASSTCWYLTKQLPDMDITVFTNSVRVCQALIKRQHIRLICSGGTLQRKYACYVNAAILSQLKNLEVDLFIFSCEGIDQAGVMWDSNLYNAGFKSLLLKRAAQSLLLIDKSKMHRTGEIRLGDISQVTEIITNKE</sequence>
<dbReference type="SMART" id="SM01134">
    <property type="entry name" value="DeoRC"/>
    <property type="match status" value="1"/>
</dbReference>
<dbReference type="OrthoDB" id="6846621at2"/>
<reference evidence="6 8" key="2">
    <citation type="submission" date="2015-05" db="EMBL/GenBank/DDBJ databases">
        <authorList>
            <person name="Goodhead I."/>
        </authorList>
    </citation>
    <scope>NUCLEOTIDE SEQUENCE [LARGE SCALE GENOMIC DNA]</scope>
    <source>
        <strain evidence="6">B4</strain>
        <strain evidence="8">morsitans</strain>
    </source>
</reference>
<dbReference type="EMBL" id="LN854557">
    <property type="protein sequence ID" value="CRL43805.1"/>
    <property type="molecule type" value="Genomic_DNA"/>
</dbReference>
<dbReference type="PANTHER" id="PTHR30363">
    <property type="entry name" value="HTH-TYPE TRANSCRIPTIONAL REGULATOR SRLR-RELATED"/>
    <property type="match status" value="1"/>
</dbReference>
<dbReference type="GO" id="GO:0003700">
    <property type="term" value="F:DNA-binding transcription factor activity"/>
    <property type="evidence" value="ECO:0007669"/>
    <property type="project" value="InterPro"/>
</dbReference>
<dbReference type="InterPro" id="IPR037171">
    <property type="entry name" value="NagB/RpiA_transferase-like"/>
</dbReference>
<feature type="domain" description="HTH deoR-type" evidence="4">
    <location>
        <begin position="2"/>
        <end position="57"/>
    </location>
</feature>
<evidence type="ECO:0000313" key="8">
    <source>
        <dbReference type="Proteomes" id="UP000245838"/>
    </source>
</evidence>
<dbReference type="Pfam" id="PF00455">
    <property type="entry name" value="DeoRC"/>
    <property type="match status" value="1"/>
</dbReference>
<dbReference type="SUPFAM" id="SSF46785">
    <property type="entry name" value="Winged helix' DNA-binding domain"/>
    <property type="match status" value="1"/>
</dbReference>
<dbReference type="PROSITE" id="PS51000">
    <property type="entry name" value="HTH_DEOR_2"/>
    <property type="match status" value="1"/>
</dbReference>
<dbReference type="STRING" id="343509.SG0178"/>
<dbReference type="SMART" id="SM00420">
    <property type="entry name" value="HTH_DEOR"/>
    <property type="match status" value="1"/>
</dbReference>
<dbReference type="HOGENOM" id="CLU_060699_1_2_6"/>
<dbReference type="GO" id="GO:0003677">
    <property type="term" value="F:DNA binding"/>
    <property type="evidence" value="ECO:0007669"/>
    <property type="project" value="UniProtKB-KW"/>
</dbReference>
<dbReference type="EMBL" id="AP008232">
    <property type="protein sequence ID" value="BAE73453.1"/>
    <property type="molecule type" value="Genomic_DNA"/>
</dbReference>
<dbReference type="InterPro" id="IPR018356">
    <property type="entry name" value="Tscrpt_reg_HTH_DeoR_CS"/>
</dbReference>
<gene>
    <name evidence="6" type="primary">glpR_1</name>
    <name evidence="5" type="ordered locus">SG0178</name>
    <name evidence="6" type="ORF">SGGMMB4_00456</name>
</gene>
<dbReference type="RefSeq" id="WP_011410042.1">
    <property type="nucleotide sequence ID" value="NC_007712.1"/>
</dbReference>
<dbReference type="InterPro" id="IPR050313">
    <property type="entry name" value="Carb_Metab_HTH_regulators"/>
</dbReference>
<dbReference type="eggNOG" id="COG1349">
    <property type="taxonomic scope" value="Bacteria"/>
</dbReference>
<dbReference type="SUPFAM" id="SSF100950">
    <property type="entry name" value="NagB/RpiA/CoA transferase-like"/>
    <property type="match status" value="1"/>
</dbReference>
<dbReference type="Pfam" id="PF08220">
    <property type="entry name" value="HTH_DeoR"/>
    <property type="match status" value="1"/>
</dbReference>
<evidence type="ECO:0000256" key="3">
    <source>
        <dbReference type="ARBA" id="ARBA00023163"/>
    </source>
</evidence>
<evidence type="ECO:0000256" key="2">
    <source>
        <dbReference type="ARBA" id="ARBA00023125"/>
    </source>
</evidence>
<keyword evidence="2" id="KW-0238">DNA-binding</keyword>
<dbReference type="PROSITE" id="PS00894">
    <property type="entry name" value="HTH_DEOR_1"/>
    <property type="match status" value="1"/>
</dbReference>
<dbReference type="AlphaFoldDB" id="Q2NWM2"/>
<dbReference type="InterPro" id="IPR036390">
    <property type="entry name" value="WH_DNA-bd_sf"/>
</dbReference>
<evidence type="ECO:0000313" key="7">
    <source>
        <dbReference type="Proteomes" id="UP000001932"/>
    </source>
</evidence>
<dbReference type="PRINTS" id="PR00037">
    <property type="entry name" value="HTHLACR"/>
</dbReference>
<dbReference type="PANTHER" id="PTHR30363:SF49">
    <property type="entry name" value="L-FUCOSE OPERON ACTIVATOR"/>
    <property type="match status" value="1"/>
</dbReference>
<keyword evidence="3" id="KW-0804">Transcription</keyword>
<dbReference type="Gene3D" id="1.10.10.10">
    <property type="entry name" value="Winged helix-like DNA-binding domain superfamily/Winged helix DNA-binding domain"/>
    <property type="match status" value="1"/>
</dbReference>
<name>Q2NWM2_SODGM</name>
<dbReference type="KEGG" id="sgl:SG0178"/>
<dbReference type="InterPro" id="IPR036388">
    <property type="entry name" value="WH-like_DNA-bd_sf"/>
</dbReference>
<dbReference type="Gene3D" id="3.40.50.1360">
    <property type="match status" value="1"/>
</dbReference>
<evidence type="ECO:0000313" key="5">
    <source>
        <dbReference type="EMBL" id="BAE73453.1"/>
    </source>
</evidence>
<dbReference type="InterPro" id="IPR014036">
    <property type="entry name" value="DeoR-like_C"/>
</dbReference>
<protein>
    <submittedName>
        <fullName evidence="6">Glycerol-3-phosphate regulon repressor</fullName>
    </submittedName>
    <submittedName>
        <fullName evidence="5">L-fucose operon regulator</fullName>
    </submittedName>
</protein>
<organism evidence="5 7">
    <name type="scientific">Sodalis glossinidius (strain morsitans)</name>
    <dbReference type="NCBI Taxonomy" id="343509"/>
    <lineage>
        <taxon>Bacteria</taxon>
        <taxon>Pseudomonadati</taxon>
        <taxon>Pseudomonadota</taxon>
        <taxon>Gammaproteobacteria</taxon>
        <taxon>Enterobacterales</taxon>
        <taxon>Bruguierivoracaceae</taxon>
        <taxon>Sodalis</taxon>
    </lineage>
</organism>
<keyword evidence="7" id="KW-1185">Reference proteome</keyword>
<proteinExistence type="predicted"/>
<dbReference type="Proteomes" id="UP000245838">
    <property type="component" value="Chromosome sggmmb4_Chromosome"/>
</dbReference>
<evidence type="ECO:0000259" key="4">
    <source>
        <dbReference type="PROSITE" id="PS51000"/>
    </source>
</evidence>
<keyword evidence="1" id="KW-0805">Transcription regulation</keyword>